<dbReference type="AlphaFoldDB" id="A0A2A5Q1E5"/>
<dbReference type="PANTHER" id="PTHR37941:SF1">
    <property type="entry name" value="FUMARASE E-RELATED"/>
    <property type="match status" value="1"/>
</dbReference>
<dbReference type="Proteomes" id="UP000216001">
    <property type="component" value="Unassembled WGS sequence"/>
</dbReference>
<dbReference type="PANTHER" id="PTHR37941">
    <property type="entry name" value="FUMARASE E-RELATED"/>
    <property type="match status" value="1"/>
</dbReference>
<dbReference type="EMBL" id="NOWC01000045">
    <property type="protein sequence ID" value="OZS72140.1"/>
    <property type="molecule type" value="Genomic_DNA"/>
</dbReference>
<dbReference type="Pfam" id="PF05068">
    <property type="entry name" value="MtlR"/>
    <property type="match status" value="1"/>
</dbReference>
<dbReference type="SUPFAM" id="SSF158668">
    <property type="entry name" value="MtlR-like"/>
    <property type="match status" value="1"/>
</dbReference>
<dbReference type="Gene3D" id="1.20.120.330">
    <property type="entry name" value="Nucleotidyltransferases domain 2"/>
    <property type="match status" value="1"/>
</dbReference>
<dbReference type="InterPro" id="IPR038026">
    <property type="entry name" value="MtlR-like_sf"/>
</dbReference>
<protein>
    <submittedName>
        <fullName evidence="1">MltR family transcriptional regulator</fullName>
    </submittedName>
</protein>
<evidence type="ECO:0000313" key="1">
    <source>
        <dbReference type="EMBL" id="OZS72140.1"/>
    </source>
</evidence>
<dbReference type="STRING" id="587.RB151_027350"/>
<dbReference type="InterPro" id="IPR007761">
    <property type="entry name" value="MtlR-like"/>
</dbReference>
<reference evidence="1 2" key="1">
    <citation type="submission" date="2017-07" db="EMBL/GenBank/DDBJ databases">
        <title>blaIMP-27 on transferable plasmids in Proteus mirabilis and Providencia rettgeri.</title>
        <authorList>
            <person name="Potter R."/>
        </authorList>
    </citation>
    <scope>NUCLEOTIDE SEQUENCE [LARGE SCALE GENOMIC DNA]</scope>
    <source>
        <strain evidence="1 2">PR1</strain>
    </source>
</reference>
<gene>
    <name evidence="1" type="ORF">CHI95_23515</name>
</gene>
<dbReference type="GO" id="GO:0045892">
    <property type="term" value="P:negative regulation of DNA-templated transcription"/>
    <property type="evidence" value="ECO:0007669"/>
    <property type="project" value="TreeGrafter"/>
</dbReference>
<evidence type="ECO:0000313" key="2">
    <source>
        <dbReference type="Proteomes" id="UP000216001"/>
    </source>
</evidence>
<comment type="caution">
    <text evidence="1">The sequence shown here is derived from an EMBL/GenBank/DDBJ whole genome shotgun (WGS) entry which is preliminary data.</text>
</comment>
<accession>A0A2A5Q1E5</accession>
<proteinExistence type="predicted"/>
<sequence>MIKEANMENKQNIENQILERLNQRPEVNLFVQEVVLLISQAIDKLMLKVFRKDDYAVKYAVEPLLTGNGPLGELSVRLKLLFALGAISRETYEDIELFLALNESLSAENLNINFTDDEILGSIKMLHCMEPLPEMMRFNQPEDLVDNQLIELQKHRFQQMIKSSLVLSVTALITQIIETDVF</sequence>
<organism evidence="1 2">
    <name type="scientific">Providencia rettgeri</name>
    <dbReference type="NCBI Taxonomy" id="587"/>
    <lineage>
        <taxon>Bacteria</taxon>
        <taxon>Pseudomonadati</taxon>
        <taxon>Pseudomonadota</taxon>
        <taxon>Gammaproteobacteria</taxon>
        <taxon>Enterobacterales</taxon>
        <taxon>Morganellaceae</taxon>
        <taxon>Providencia</taxon>
    </lineage>
</organism>
<dbReference type="NCBIfam" id="NF008234">
    <property type="entry name" value="PRK11001.1"/>
    <property type="match status" value="1"/>
</dbReference>
<name>A0A2A5Q1E5_PRORE</name>